<dbReference type="STRING" id="279010.BL05015"/>
<dbReference type="Pfam" id="PF05114">
    <property type="entry name" value="MbnB_TglH_ChrH"/>
    <property type="match status" value="1"/>
</dbReference>
<dbReference type="InterPro" id="IPR036237">
    <property type="entry name" value="Xyl_isomerase-like_sf"/>
</dbReference>
<dbReference type="AlphaFoldDB" id="Q65P15"/>
<dbReference type="KEGG" id="bli:BL05015"/>
<evidence type="ECO:0008006" key="3">
    <source>
        <dbReference type="Google" id="ProtNLM"/>
    </source>
</evidence>
<dbReference type="eggNOG" id="COG3220">
    <property type="taxonomic scope" value="Bacteria"/>
</dbReference>
<dbReference type="PANTHER" id="PTHR42194">
    <property type="entry name" value="UPF0276 PROTEIN HI_1600"/>
    <property type="match status" value="1"/>
</dbReference>
<evidence type="ECO:0000313" key="2">
    <source>
        <dbReference type="Proteomes" id="UP000000606"/>
    </source>
</evidence>
<dbReference type="InterPro" id="IPR007801">
    <property type="entry name" value="MbnB/TglH/ChrH"/>
</dbReference>
<dbReference type="NCBIfam" id="NF003818">
    <property type="entry name" value="PRK05409.1"/>
    <property type="match status" value="1"/>
</dbReference>
<accession>Q62ZF4</accession>
<dbReference type="Gene3D" id="3.20.20.150">
    <property type="entry name" value="Divalent-metal-dependent TIM barrel enzymes"/>
    <property type="match status" value="1"/>
</dbReference>
<dbReference type="SUPFAM" id="SSF51658">
    <property type="entry name" value="Xylose isomerase-like"/>
    <property type="match status" value="1"/>
</dbReference>
<organism evidence="1 2">
    <name type="scientific">Bacillus licheniformis (strain ATCC 14580 / DSM 13 / JCM 2505 / CCUG 7422 / NBRC 12200 / NCIMB 9375 / NCTC 10341 / NRRL NRS-1264 / Gibson 46)</name>
    <dbReference type="NCBI Taxonomy" id="279010"/>
    <lineage>
        <taxon>Bacteria</taxon>
        <taxon>Bacillati</taxon>
        <taxon>Bacillota</taxon>
        <taxon>Bacilli</taxon>
        <taxon>Bacillales</taxon>
        <taxon>Bacillaceae</taxon>
        <taxon>Bacillus</taxon>
    </lineage>
</organism>
<dbReference type="KEGG" id="bld:BLi00237"/>
<protein>
    <recommendedName>
        <fullName evidence="3">DUF692 family protein</fullName>
    </recommendedName>
</protein>
<dbReference type="Proteomes" id="UP000000606">
    <property type="component" value="Chromosome"/>
</dbReference>
<accession>Q65P15</accession>
<evidence type="ECO:0000313" key="1">
    <source>
        <dbReference type="EMBL" id="AAU21854.1"/>
    </source>
</evidence>
<name>Q65P15_BACLD</name>
<proteinExistence type="predicted"/>
<dbReference type="GeneID" id="92858801"/>
<dbReference type="EMBL" id="CP000002">
    <property type="protein sequence ID" value="AAU21854.1"/>
    <property type="molecule type" value="Genomic_DNA"/>
</dbReference>
<dbReference type="PANTHER" id="PTHR42194:SF1">
    <property type="entry name" value="UPF0276 PROTEIN HI_1600"/>
    <property type="match status" value="1"/>
</dbReference>
<keyword evidence="2" id="KW-1185">Reference proteome</keyword>
<sequence>MSNCIGVGLSFRQNFFKDLDVIKQDVDFLEIISERYFDKKNEEELNTIRNYFPLIPHGLSLSIGTYEPLSKKKEKQISNLLAELQINSYTDHLAMSSVKDIELLDFFPVMYKEETFEFLINKYDQLKKGRLKNLYLENITYTFNWHNNDFSELDFWYKLLNETNIGMLLDVSNLYINSINHKYDPYAFFDKLPKDKINYLHVAGFIRNKYGFLIDSHSEPVHKEVWKLAEYIIKKAPVKGVILERDLNYQNYHDVKNDIKIIKSLVYKYQTN</sequence>
<dbReference type="PATRIC" id="fig|279010.13.peg.216"/>
<reference evidence="1 2" key="1">
    <citation type="journal article" date="2004" name="Genome Biol.">
        <title>Complete genome sequence of the industrial bacterium Bacillus licheniformis and comparisons with closely related Bacillus species.</title>
        <authorList>
            <person name="Rey M.W."/>
            <person name="Ramaiya P."/>
            <person name="Nelson B.A."/>
            <person name="Brody-Karpin S.D."/>
            <person name="Zaretsky E.J."/>
            <person name="Tang M."/>
            <person name="Lopez de Leon A."/>
            <person name="Xiang H."/>
            <person name="Gusti V."/>
            <person name="Clausen I.G."/>
            <person name="Olsen P.B."/>
            <person name="Rasmussen M.D."/>
            <person name="Andersen J.T."/>
            <person name="Jorgensen P.L."/>
            <person name="Larsen T.S."/>
            <person name="Sorokin A."/>
            <person name="Bolotin A."/>
            <person name="Lapidus A."/>
            <person name="Galleron N."/>
            <person name="Ehrlich S.D."/>
            <person name="Berka R.M."/>
        </authorList>
    </citation>
    <scope>NUCLEOTIDE SEQUENCE [LARGE SCALE GENOMIC DNA]</scope>
    <source>
        <strain evidence="2">ATCC 14580 / DSM 13 / JCM 2505 / CCUG 7422 / NBRC 12200 / NCIMB 9375 / NCTC 10341 / NRRL NRS-1264 / Gibson 46</strain>
    </source>
</reference>
<dbReference type="HOGENOM" id="CLU_064263_0_0_9"/>
<dbReference type="RefSeq" id="WP_011197496.1">
    <property type="nucleotide sequence ID" value="NC_006270.3"/>
</dbReference>
<gene>
    <name evidence="1" type="ordered locus">BL05015</name>
</gene>